<organism evidence="1 2">
    <name type="scientific">Brevundimonas goettingensis</name>
    <dbReference type="NCBI Taxonomy" id="2774190"/>
    <lineage>
        <taxon>Bacteria</taxon>
        <taxon>Pseudomonadati</taxon>
        <taxon>Pseudomonadota</taxon>
        <taxon>Alphaproteobacteria</taxon>
        <taxon>Caulobacterales</taxon>
        <taxon>Caulobacteraceae</taxon>
        <taxon>Brevundimonas</taxon>
    </lineage>
</organism>
<sequence length="126" mass="13650">MEETGWRAPVTEGDRTRSGLAMQMIALTFDVPIAAMRGDRLGLKGCRGRWLAIYLAHVGYGWTLERVSLAFGVTRATASTGCRWSEDARDNPAIDAALDRMEQTLRHICDTPRLELALGSAAGGAA</sequence>
<dbReference type="InterPro" id="IPR010921">
    <property type="entry name" value="Trp_repressor/repl_initiator"/>
</dbReference>
<dbReference type="SUPFAM" id="SSF48295">
    <property type="entry name" value="TrpR-like"/>
    <property type="match status" value="1"/>
</dbReference>
<dbReference type="AlphaFoldDB" id="A0A975C5D0"/>
<dbReference type="GO" id="GO:0043565">
    <property type="term" value="F:sequence-specific DNA binding"/>
    <property type="evidence" value="ECO:0007669"/>
    <property type="project" value="InterPro"/>
</dbReference>
<evidence type="ECO:0000313" key="1">
    <source>
        <dbReference type="EMBL" id="QTC91566.1"/>
    </source>
</evidence>
<dbReference type="KEGG" id="bgoe:IFJ75_01100"/>
<dbReference type="EMBL" id="CP062222">
    <property type="protein sequence ID" value="QTC91566.1"/>
    <property type="molecule type" value="Genomic_DNA"/>
</dbReference>
<reference evidence="1" key="1">
    <citation type="submission" date="2020-09" db="EMBL/GenBank/DDBJ databases">
        <title>Brevundimonas sp. LVF2 isolated from a puddle in Goettingen, Germany.</title>
        <authorList>
            <person name="Friedrich I."/>
            <person name="Klassen A."/>
            <person name="Hannes N."/>
            <person name="Schneider D."/>
            <person name="Hertel R."/>
            <person name="Daniel R."/>
        </authorList>
    </citation>
    <scope>NUCLEOTIDE SEQUENCE</scope>
    <source>
        <strain evidence="1">LVF2</strain>
    </source>
</reference>
<proteinExistence type="predicted"/>
<protein>
    <submittedName>
        <fullName evidence="1">Chromosomal replication initiator DnaA</fullName>
    </submittedName>
</protein>
<evidence type="ECO:0000313" key="2">
    <source>
        <dbReference type="Proteomes" id="UP000663918"/>
    </source>
</evidence>
<keyword evidence="2" id="KW-1185">Reference proteome</keyword>
<name>A0A975C5D0_9CAUL</name>
<dbReference type="Proteomes" id="UP000663918">
    <property type="component" value="Chromosome"/>
</dbReference>
<accession>A0A975C5D0</accession>
<dbReference type="Gene3D" id="1.10.1750.10">
    <property type="match status" value="1"/>
</dbReference>
<gene>
    <name evidence="1" type="ORF">IFJ75_01100</name>
</gene>